<gene>
    <name evidence="2" type="ORF">SI7747_09011141</name>
</gene>
<proteinExistence type="predicted"/>
<name>A0A7I8J5P0_SPIIN</name>
<accession>A0A7I8J5P0</accession>
<sequence length="54" mass="5638">MKHAVGICGPPADVVQVGALRPPQPRPGRRKSLTGGADDGGPRVLRQAARAREL</sequence>
<feature type="region of interest" description="Disordered" evidence="1">
    <location>
        <begin position="16"/>
        <end position="54"/>
    </location>
</feature>
<dbReference type="EMBL" id="CACRZD030000009">
    <property type="protein sequence ID" value="CAA6664752.1"/>
    <property type="molecule type" value="Genomic_DNA"/>
</dbReference>
<organism evidence="2">
    <name type="scientific">Spirodela intermedia</name>
    <name type="common">Intermediate duckweed</name>
    <dbReference type="NCBI Taxonomy" id="51605"/>
    <lineage>
        <taxon>Eukaryota</taxon>
        <taxon>Viridiplantae</taxon>
        <taxon>Streptophyta</taxon>
        <taxon>Embryophyta</taxon>
        <taxon>Tracheophyta</taxon>
        <taxon>Spermatophyta</taxon>
        <taxon>Magnoliopsida</taxon>
        <taxon>Liliopsida</taxon>
        <taxon>Araceae</taxon>
        <taxon>Lemnoideae</taxon>
        <taxon>Spirodela</taxon>
    </lineage>
</organism>
<dbReference type="Proteomes" id="UP001189122">
    <property type="component" value="Unassembled WGS sequence"/>
</dbReference>
<evidence type="ECO:0000313" key="2">
    <source>
        <dbReference type="EMBL" id="CAA2625372.1"/>
    </source>
</evidence>
<dbReference type="EMBL" id="LR743596">
    <property type="protein sequence ID" value="CAA2625372.1"/>
    <property type="molecule type" value="Genomic_DNA"/>
</dbReference>
<evidence type="ECO:0000313" key="3">
    <source>
        <dbReference type="Proteomes" id="UP001189122"/>
    </source>
</evidence>
<reference evidence="2 3" key="1">
    <citation type="submission" date="2019-12" db="EMBL/GenBank/DDBJ databases">
        <authorList>
            <person name="Scholz U."/>
            <person name="Mascher M."/>
            <person name="Fiebig A."/>
        </authorList>
    </citation>
    <scope>NUCLEOTIDE SEQUENCE</scope>
</reference>
<keyword evidence="3" id="KW-1185">Reference proteome</keyword>
<dbReference type="AlphaFoldDB" id="A0A7I8J5P0"/>
<evidence type="ECO:0000256" key="1">
    <source>
        <dbReference type="SAM" id="MobiDB-lite"/>
    </source>
</evidence>
<protein>
    <submittedName>
        <fullName evidence="2">Uncharacterized protein</fullName>
    </submittedName>
</protein>